<evidence type="ECO:0000256" key="6">
    <source>
        <dbReference type="ARBA" id="ARBA00023002"/>
    </source>
</evidence>
<dbReference type="InterPro" id="IPR017972">
    <property type="entry name" value="Cyt_P450_CS"/>
</dbReference>
<dbReference type="Gene3D" id="1.10.630.10">
    <property type="entry name" value="Cytochrome P450"/>
    <property type="match status" value="1"/>
</dbReference>
<evidence type="ECO:0000256" key="1">
    <source>
        <dbReference type="ARBA" id="ARBA00001971"/>
    </source>
</evidence>
<evidence type="ECO:0008006" key="14">
    <source>
        <dbReference type="Google" id="ProtNLM"/>
    </source>
</evidence>
<dbReference type="GO" id="GO:0005506">
    <property type="term" value="F:iron ion binding"/>
    <property type="evidence" value="ECO:0007669"/>
    <property type="project" value="InterPro"/>
</dbReference>
<dbReference type="GO" id="GO:0016020">
    <property type="term" value="C:membrane"/>
    <property type="evidence" value="ECO:0007669"/>
    <property type="project" value="UniProtKB-SubCell"/>
</dbReference>
<proteinExistence type="inferred from homology"/>
<comment type="caution">
    <text evidence="12">The sequence shown here is derived from an EMBL/GenBank/DDBJ whole genome shotgun (WGS) entry which is preliminary data.</text>
</comment>
<feature type="transmembrane region" description="Helical" evidence="11">
    <location>
        <begin position="51"/>
        <end position="71"/>
    </location>
</feature>
<dbReference type="PANTHER" id="PTHR47948">
    <property type="entry name" value="TRANS-CINNAMATE 4-MONOOXYGENASE"/>
    <property type="match status" value="1"/>
</dbReference>
<keyword evidence="7 9" id="KW-0408">Iron</keyword>
<evidence type="ECO:0000256" key="4">
    <source>
        <dbReference type="ARBA" id="ARBA00022617"/>
    </source>
</evidence>
<comment type="subcellular location">
    <subcellularLocation>
        <location evidence="2">Membrane</location>
    </subcellularLocation>
</comment>
<sequence>MHGGWPTTLHGGKTRRNSGRSAYLEEDVSTEAVTGGKVDFRYLPFGMGRRSCPGLILAVPILGLVIAKLVSNFELWVPMGMEKVDVSEKGGQFSLQIAKQEILLDHRTLERKEKENA</sequence>
<dbReference type="PRINTS" id="PR00463">
    <property type="entry name" value="EP450I"/>
</dbReference>
<evidence type="ECO:0000256" key="7">
    <source>
        <dbReference type="ARBA" id="ARBA00023004"/>
    </source>
</evidence>
<keyword evidence="8 9" id="KW-0503">Monooxygenase</keyword>
<evidence type="ECO:0000313" key="13">
    <source>
        <dbReference type="Proteomes" id="UP001415857"/>
    </source>
</evidence>
<dbReference type="GO" id="GO:0004497">
    <property type="term" value="F:monooxygenase activity"/>
    <property type="evidence" value="ECO:0007669"/>
    <property type="project" value="UniProtKB-KW"/>
</dbReference>
<dbReference type="Pfam" id="PF00067">
    <property type="entry name" value="p450"/>
    <property type="match status" value="1"/>
</dbReference>
<keyword evidence="5 9" id="KW-0479">Metal-binding</keyword>
<evidence type="ECO:0000256" key="2">
    <source>
        <dbReference type="ARBA" id="ARBA00004370"/>
    </source>
</evidence>
<evidence type="ECO:0000256" key="11">
    <source>
        <dbReference type="SAM" id="Phobius"/>
    </source>
</evidence>
<gene>
    <name evidence="12" type="ORF">L1049_000985</name>
</gene>
<evidence type="ECO:0000256" key="8">
    <source>
        <dbReference type="ARBA" id="ARBA00023033"/>
    </source>
</evidence>
<dbReference type="InterPro" id="IPR036396">
    <property type="entry name" value="Cyt_P450_sf"/>
</dbReference>
<feature type="region of interest" description="Disordered" evidence="10">
    <location>
        <begin position="1"/>
        <end position="22"/>
    </location>
</feature>
<dbReference type="Proteomes" id="UP001415857">
    <property type="component" value="Unassembled WGS sequence"/>
</dbReference>
<dbReference type="PROSITE" id="PS00086">
    <property type="entry name" value="CYTOCHROME_P450"/>
    <property type="match status" value="1"/>
</dbReference>
<protein>
    <recommendedName>
        <fullName evidence="14">Cytochrome P450</fullName>
    </recommendedName>
</protein>
<dbReference type="InterPro" id="IPR002401">
    <property type="entry name" value="Cyt_P450_E_grp-I"/>
</dbReference>
<evidence type="ECO:0000256" key="9">
    <source>
        <dbReference type="RuleBase" id="RU000461"/>
    </source>
</evidence>
<keyword evidence="13" id="KW-1185">Reference proteome</keyword>
<dbReference type="GO" id="GO:0020037">
    <property type="term" value="F:heme binding"/>
    <property type="evidence" value="ECO:0007669"/>
    <property type="project" value="InterPro"/>
</dbReference>
<keyword evidence="11" id="KW-0472">Membrane</keyword>
<dbReference type="AlphaFoldDB" id="A0AAP0NA31"/>
<dbReference type="PANTHER" id="PTHR47948:SF3">
    <property type="entry name" value="OS02G0467000 PROTEIN"/>
    <property type="match status" value="1"/>
</dbReference>
<evidence type="ECO:0000256" key="10">
    <source>
        <dbReference type="SAM" id="MobiDB-lite"/>
    </source>
</evidence>
<dbReference type="EMBL" id="JBBPBK010000015">
    <property type="protein sequence ID" value="KAK9269215.1"/>
    <property type="molecule type" value="Genomic_DNA"/>
</dbReference>
<dbReference type="InterPro" id="IPR001128">
    <property type="entry name" value="Cyt_P450"/>
</dbReference>
<organism evidence="12 13">
    <name type="scientific">Liquidambar formosana</name>
    <name type="common">Formosan gum</name>
    <dbReference type="NCBI Taxonomy" id="63359"/>
    <lineage>
        <taxon>Eukaryota</taxon>
        <taxon>Viridiplantae</taxon>
        <taxon>Streptophyta</taxon>
        <taxon>Embryophyta</taxon>
        <taxon>Tracheophyta</taxon>
        <taxon>Spermatophyta</taxon>
        <taxon>Magnoliopsida</taxon>
        <taxon>eudicotyledons</taxon>
        <taxon>Gunneridae</taxon>
        <taxon>Pentapetalae</taxon>
        <taxon>Saxifragales</taxon>
        <taxon>Altingiaceae</taxon>
        <taxon>Liquidambar</taxon>
    </lineage>
</organism>
<name>A0AAP0NA31_LIQFO</name>
<dbReference type="SUPFAM" id="SSF48264">
    <property type="entry name" value="Cytochrome P450"/>
    <property type="match status" value="1"/>
</dbReference>
<evidence type="ECO:0000256" key="3">
    <source>
        <dbReference type="ARBA" id="ARBA00010617"/>
    </source>
</evidence>
<evidence type="ECO:0000256" key="5">
    <source>
        <dbReference type="ARBA" id="ARBA00022723"/>
    </source>
</evidence>
<dbReference type="GO" id="GO:0016705">
    <property type="term" value="F:oxidoreductase activity, acting on paired donors, with incorporation or reduction of molecular oxygen"/>
    <property type="evidence" value="ECO:0007669"/>
    <property type="project" value="InterPro"/>
</dbReference>
<reference evidence="12 13" key="1">
    <citation type="journal article" date="2024" name="Plant J.">
        <title>Genome sequences and population genomics reveal climatic adaptation and genomic divergence between two closely related sweetgum species.</title>
        <authorList>
            <person name="Xu W.Q."/>
            <person name="Ren C.Q."/>
            <person name="Zhang X.Y."/>
            <person name="Comes H.P."/>
            <person name="Liu X.H."/>
            <person name="Li Y.G."/>
            <person name="Kettle C.J."/>
            <person name="Jalonen R."/>
            <person name="Gaisberger H."/>
            <person name="Ma Y.Z."/>
            <person name="Qiu Y.X."/>
        </authorList>
    </citation>
    <scope>NUCLEOTIDE SEQUENCE [LARGE SCALE GENOMIC DNA]</scope>
    <source>
        <strain evidence="12">Hangzhou</strain>
    </source>
</reference>
<accession>A0AAP0NA31</accession>
<evidence type="ECO:0000313" key="12">
    <source>
        <dbReference type="EMBL" id="KAK9269215.1"/>
    </source>
</evidence>
<keyword evidence="6 9" id="KW-0560">Oxidoreductase</keyword>
<comment type="cofactor">
    <cofactor evidence="1">
        <name>heme</name>
        <dbReference type="ChEBI" id="CHEBI:30413"/>
    </cofactor>
</comment>
<keyword evidence="11" id="KW-0812">Transmembrane</keyword>
<keyword evidence="4 9" id="KW-0349">Heme</keyword>
<keyword evidence="11" id="KW-1133">Transmembrane helix</keyword>
<comment type="similarity">
    <text evidence="3 9">Belongs to the cytochrome P450 family.</text>
</comment>